<dbReference type="GO" id="GO:0005267">
    <property type="term" value="F:potassium channel activity"/>
    <property type="evidence" value="ECO:0007669"/>
    <property type="project" value="UniProtKB-KW"/>
</dbReference>
<dbReference type="GO" id="GO:0015252">
    <property type="term" value="F:proton channel activity"/>
    <property type="evidence" value="ECO:0007669"/>
    <property type="project" value="InterPro"/>
</dbReference>
<comment type="subcellular location">
    <subcellularLocation>
        <location evidence="1">Membrane</location>
        <topology evidence="1">Multi-pass membrane protein</topology>
    </subcellularLocation>
</comment>
<keyword evidence="3" id="KW-0813">Transport</keyword>
<comment type="similarity">
    <text evidence="2">Belongs to the TMEM175 family.</text>
</comment>
<evidence type="ECO:0000256" key="3">
    <source>
        <dbReference type="ARBA" id="ARBA00022448"/>
    </source>
</evidence>
<dbReference type="Pfam" id="PF06736">
    <property type="entry name" value="TMEM175"/>
    <property type="match status" value="1"/>
</dbReference>
<feature type="transmembrane region" description="Helical" evidence="13">
    <location>
        <begin position="12"/>
        <end position="31"/>
    </location>
</feature>
<keyword evidence="10 13" id="KW-0472">Membrane</keyword>
<feature type="transmembrane region" description="Helical" evidence="13">
    <location>
        <begin position="139"/>
        <end position="160"/>
    </location>
</feature>
<comment type="caution">
    <text evidence="14">The sequence shown here is derived from an EMBL/GenBank/DDBJ whole genome shotgun (WGS) entry which is preliminary data.</text>
</comment>
<keyword evidence="15" id="KW-1185">Reference proteome</keyword>
<comment type="catalytic activity">
    <reaction evidence="12">
        <text>K(+)(in) = K(+)(out)</text>
        <dbReference type="Rhea" id="RHEA:29463"/>
        <dbReference type="ChEBI" id="CHEBI:29103"/>
    </reaction>
</comment>
<dbReference type="STRING" id="1291764.GCA_001311235_00148"/>
<reference evidence="14 15" key="1">
    <citation type="submission" date="2014-12" db="EMBL/GenBank/DDBJ databases">
        <title>Draft genome sequences of 10 type strains of Lactococcus.</title>
        <authorList>
            <person name="Sun Z."/>
            <person name="Zhong Z."/>
            <person name="Liu W."/>
            <person name="Zhang W."/>
            <person name="Zhang H."/>
        </authorList>
    </citation>
    <scope>NUCLEOTIDE SEQUENCE [LARGE SCALE GENOMIC DNA]</scope>
    <source>
        <strain evidence="14 15">JCM 16395</strain>
    </source>
</reference>
<protein>
    <recommendedName>
        <fullName evidence="16">Integral membrane protein</fullName>
    </recommendedName>
</protein>
<evidence type="ECO:0000256" key="1">
    <source>
        <dbReference type="ARBA" id="ARBA00004141"/>
    </source>
</evidence>
<dbReference type="OrthoDB" id="7626281at2"/>
<evidence type="ECO:0000256" key="4">
    <source>
        <dbReference type="ARBA" id="ARBA00022538"/>
    </source>
</evidence>
<evidence type="ECO:0000256" key="2">
    <source>
        <dbReference type="ARBA" id="ARBA00006920"/>
    </source>
</evidence>
<evidence type="ECO:0000256" key="5">
    <source>
        <dbReference type="ARBA" id="ARBA00022692"/>
    </source>
</evidence>
<gene>
    <name evidence="14" type="ORF">RT41_GL000294</name>
</gene>
<feature type="transmembrane region" description="Helical" evidence="13">
    <location>
        <begin position="75"/>
        <end position="96"/>
    </location>
</feature>
<evidence type="ECO:0000313" key="15">
    <source>
        <dbReference type="Proteomes" id="UP000218181"/>
    </source>
</evidence>
<accession>A0A2A5RQ02</accession>
<organism evidence="14 15">
    <name type="scientific">Lactococcus fujiensis JCM 16395</name>
    <dbReference type="NCBI Taxonomy" id="1291764"/>
    <lineage>
        <taxon>Bacteria</taxon>
        <taxon>Bacillati</taxon>
        <taxon>Bacillota</taxon>
        <taxon>Bacilli</taxon>
        <taxon>Lactobacillales</taxon>
        <taxon>Streptococcaceae</taxon>
        <taxon>Lactococcus</taxon>
    </lineage>
</organism>
<evidence type="ECO:0000256" key="11">
    <source>
        <dbReference type="ARBA" id="ARBA00023303"/>
    </source>
</evidence>
<evidence type="ECO:0000256" key="8">
    <source>
        <dbReference type="ARBA" id="ARBA00022989"/>
    </source>
</evidence>
<dbReference type="Proteomes" id="UP000218181">
    <property type="component" value="Unassembled WGS sequence"/>
</dbReference>
<name>A0A2A5RQ02_9LACT</name>
<keyword evidence="5 13" id="KW-0812">Transmembrane</keyword>
<dbReference type="AlphaFoldDB" id="A0A2A5RQ02"/>
<keyword evidence="7" id="KW-0630">Potassium</keyword>
<proteinExistence type="inferred from homology"/>
<dbReference type="RefSeq" id="WP_096816951.1">
    <property type="nucleotide sequence ID" value="NZ_JXJU01000001.1"/>
</dbReference>
<evidence type="ECO:0000256" key="10">
    <source>
        <dbReference type="ARBA" id="ARBA00023136"/>
    </source>
</evidence>
<evidence type="ECO:0000256" key="6">
    <source>
        <dbReference type="ARBA" id="ARBA00022826"/>
    </source>
</evidence>
<dbReference type="GO" id="GO:0016020">
    <property type="term" value="C:membrane"/>
    <property type="evidence" value="ECO:0007669"/>
    <property type="project" value="UniProtKB-SubCell"/>
</dbReference>
<evidence type="ECO:0000313" key="14">
    <source>
        <dbReference type="EMBL" id="PCS01530.1"/>
    </source>
</evidence>
<keyword evidence="11" id="KW-0407">Ion channel</keyword>
<feature type="transmembrane region" description="Helical" evidence="13">
    <location>
        <begin position="108"/>
        <end position="127"/>
    </location>
</feature>
<evidence type="ECO:0000256" key="13">
    <source>
        <dbReference type="SAM" id="Phobius"/>
    </source>
</evidence>
<keyword evidence="4" id="KW-0633">Potassium transport</keyword>
<dbReference type="InterPro" id="IPR010617">
    <property type="entry name" value="TMEM175-like"/>
</dbReference>
<keyword evidence="8 13" id="KW-1133">Transmembrane helix</keyword>
<evidence type="ECO:0000256" key="12">
    <source>
        <dbReference type="ARBA" id="ARBA00034430"/>
    </source>
</evidence>
<dbReference type="EMBL" id="JXJU01000001">
    <property type="protein sequence ID" value="PCS01530.1"/>
    <property type="molecule type" value="Genomic_DNA"/>
</dbReference>
<feature type="transmembrane region" description="Helical" evidence="13">
    <location>
        <begin position="43"/>
        <end position="63"/>
    </location>
</feature>
<keyword evidence="6" id="KW-0631">Potassium channel</keyword>
<evidence type="ECO:0000256" key="9">
    <source>
        <dbReference type="ARBA" id="ARBA00023065"/>
    </source>
</evidence>
<keyword evidence="9" id="KW-0406">Ion transport</keyword>
<evidence type="ECO:0000256" key="7">
    <source>
        <dbReference type="ARBA" id="ARBA00022958"/>
    </source>
</evidence>
<sequence>MKTDRMSAFTDGIVAILITIMVLNLKIPAGPNWSDLFKSRDVFITYLASFIILAIFWNNHHHLLHLIKFVTGKDLWWNILLLFFMSFIPFSTEWIAHYIDKSTPEIFYALNILLVDVAYNLLSYNILKKSNFKIKESKWMWKGVFSMAALVVGIAGAFLFDIPQLCLISSIISLIPWAVPDQQIEKYINSNHPLT</sequence>
<evidence type="ECO:0008006" key="16">
    <source>
        <dbReference type="Google" id="ProtNLM"/>
    </source>
</evidence>